<evidence type="ECO:0000313" key="2">
    <source>
        <dbReference type="EMBL" id="JAE05398.1"/>
    </source>
</evidence>
<evidence type="ECO:0008006" key="3">
    <source>
        <dbReference type="Google" id="ProtNLM"/>
    </source>
</evidence>
<protein>
    <recommendedName>
        <fullName evidence="3">Secreted protein</fullName>
    </recommendedName>
</protein>
<name>A0A0A9FAU6_ARUDO</name>
<sequence length="73" mass="8570">MRSRFCAWPWWSRSLSCLGAQRCCLRSATGCWLSMRMACRCSGRSWRLDPCRRWQCHPTGNFLQHLHMMGACS</sequence>
<feature type="signal peptide" evidence="1">
    <location>
        <begin position="1"/>
        <end position="20"/>
    </location>
</feature>
<reference evidence="2" key="1">
    <citation type="submission" date="2014-09" db="EMBL/GenBank/DDBJ databases">
        <authorList>
            <person name="Magalhaes I.L.F."/>
            <person name="Oliveira U."/>
            <person name="Santos F.R."/>
            <person name="Vidigal T.H.D.A."/>
            <person name="Brescovit A.D."/>
            <person name="Santos A.J."/>
        </authorList>
    </citation>
    <scope>NUCLEOTIDE SEQUENCE</scope>
    <source>
        <tissue evidence="2">Shoot tissue taken approximately 20 cm above the soil surface</tissue>
    </source>
</reference>
<accession>A0A0A9FAU6</accession>
<feature type="chain" id="PRO_5002044450" description="Secreted protein" evidence="1">
    <location>
        <begin position="21"/>
        <end position="73"/>
    </location>
</feature>
<dbReference type="EMBL" id="GBRH01192498">
    <property type="protein sequence ID" value="JAE05398.1"/>
    <property type="molecule type" value="Transcribed_RNA"/>
</dbReference>
<organism evidence="2">
    <name type="scientific">Arundo donax</name>
    <name type="common">Giant reed</name>
    <name type="synonym">Donax arundinaceus</name>
    <dbReference type="NCBI Taxonomy" id="35708"/>
    <lineage>
        <taxon>Eukaryota</taxon>
        <taxon>Viridiplantae</taxon>
        <taxon>Streptophyta</taxon>
        <taxon>Embryophyta</taxon>
        <taxon>Tracheophyta</taxon>
        <taxon>Spermatophyta</taxon>
        <taxon>Magnoliopsida</taxon>
        <taxon>Liliopsida</taxon>
        <taxon>Poales</taxon>
        <taxon>Poaceae</taxon>
        <taxon>PACMAD clade</taxon>
        <taxon>Arundinoideae</taxon>
        <taxon>Arundineae</taxon>
        <taxon>Arundo</taxon>
    </lineage>
</organism>
<dbReference type="AlphaFoldDB" id="A0A0A9FAU6"/>
<reference evidence="2" key="2">
    <citation type="journal article" date="2015" name="Data Brief">
        <title>Shoot transcriptome of the giant reed, Arundo donax.</title>
        <authorList>
            <person name="Barrero R.A."/>
            <person name="Guerrero F.D."/>
            <person name="Moolhuijzen P."/>
            <person name="Goolsby J.A."/>
            <person name="Tidwell J."/>
            <person name="Bellgard S.E."/>
            <person name="Bellgard M.I."/>
        </authorList>
    </citation>
    <scope>NUCLEOTIDE SEQUENCE</scope>
    <source>
        <tissue evidence="2">Shoot tissue taken approximately 20 cm above the soil surface</tissue>
    </source>
</reference>
<keyword evidence="1" id="KW-0732">Signal</keyword>
<proteinExistence type="predicted"/>
<evidence type="ECO:0000256" key="1">
    <source>
        <dbReference type="SAM" id="SignalP"/>
    </source>
</evidence>